<evidence type="ECO:0000256" key="1">
    <source>
        <dbReference type="SAM" id="Phobius"/>
    </source>
</evidence>
<dbReference type="EMBL" id="FQZQ01000027">
    <property type="protein sequence ID" value="SHK38398.1"/>
    <property type="molecule type" value="Genomic_DNA"/>
</dbReference>
<protein>
    <submittedName>
        <fullName evidence="2">Uncharacterized protein</fullName>
    </submittedName>
</protein>
<dbReference type="AlphaFoldDB" id="A0A1M6S1K8"/>
<accession>A0A1M6S1K8</accession>
<dbReference type="Proteomes" id="UP000183982">
    <property type="component" value="Unassembled WGS sequence"/>
</dbReference>
<feature type="transmembrane region" description="Helical" evidence="1">
    <location>
        <begin position="6"/>
        <end position="26"/>
    </location>
</feature>
<reference evidence="3" key="1">
    <citation type="submission" date="2016-11" db="EMBL/GenBank/DDBJ databases">
        <authorList>
            <person name="Varghese N."/>
            <person name="Submissions S."/>
        </authorList>
    </citation>
    <scope>NUCLEOTIDE SEQUENCE [LARGE SCALE GENOMIC DNA]</scope>
    <source>
        <strain evidence="3">DSM 100564</strain>
    </source>
</reference>
<keyword evidence="1" id="KW-0472">Membrane</keyword>
<organism evidence="2 3">
    <name type="scientific">Shimia gijangensis</name>
    <dbReference type="NCBI Taxonomy" id="1470563"/>
    <lineage>
        <taxon>Bacteria</taxon>
        <taxon>Pseudomonadati</taxon>
        <taxon>Pseudomonadota</taxon>
        <taxon>Alphaproteobacteria</taxon>
        <taxon>Rhodobacterales</taxon>
        <taxon>Roseobacteraceae</taxon>
    </lineage>
</organism>
<keyword evidence="3" id="KW-1185">Reference proteome</keyword>
<keyword evidence="1" id="KW-0812">Transmembrane</keyword>
<sequence length="67" mass="7260">MTPLGRYLAIAGVCTIVVVMGFRFLAKDDAPLALQQVEDETCDSCTARHKGMMKAAQKKVSEEALSD</sequence>
<evidence type="ECO:0000313" key="3">
    <source>
        <dbReference type="Proteomes" id="UP000183982"/>
    </source>
</evidence>
<keyword evidence="1" id="KW-1133">Transmembrane helix</keyword>
<dbReference type="RefSeq" id="WP_073256151.1">
    <property type="nucleotide sequence ID" value="NZ_FQZQ01000027.1"/>
</dbReference>
<dbReference type="STRING" id="1470563.SAMN05444000_12722"/>
<name>A0A1M6S1K8_9RHOB</name>
<gene>
    <name evidence="2" type="ORF">SAMN05444000_12722</name>
</gene>
<proteinExistence type="predicted"/>
<evidence type="ECO:0000313" key="2">
    <source>
        <dbReference type="EMBL" id="SHK38398.1"/>
    </source>
</evidence>